<dbReference type="InterPro" id="IPR036855">
    <property type="entry name" value="Znf_CCCH_sf"/>
</dbReference>
<evidence type="ECO:0000256" key="3">
    <source>
        <dbReference type="ARBA" id="ARBA00022833"/>
    </source>
</evidence>
<reference evidence="9" key="1">
    <citation type="journal article" date="2018" name="Nat. Microbiol.">
        <title>Leveraging single-cell genomics to expand the fungal tree of life.</title>
        <authorList>
            <person name="Ahrendt S.R."/>
            <person name="Quandt C.A."/>
            <person name="Ciobanu D."/>
            <person name="Clum A."/>
            <person name="Salamov A."/>
            <person name="Andreopoulos B."/>
            <person name="Cheng J.F."/>
            <person name="Woyke T."/>
            <person name="Pelin A."/>
            <person name="Henrissat B."/>
            <person name="Reynolds N.K."/>
            <person name="Benny G.L."/>
            <person name="Smith M.E."/>
            <person name="James T.Y."/>
            <person name="Grigoriev I.V."/>
        </authorList>
    </citation>
    <scope>NUCLEOTIDE SEQUENCE [LARGE SCALE GENOMIC DNA]</scope>
</reference>
<dbReference type="AlphaFoldDB" id="A0A4P9WFZ3"/>
<dbReference type="SUPFAM" id="SSF90229">
    <property type="entry name" value="CCCH zinc finger"/>
    <property type="match status" value="1"/>
</dbReference>
<feature type="region of interest" description="Disordered" evidence="6">
    <location>
        <begin position="1"/>
        <end position="109"/>
    </location>
</feature>
<feature type="region of interest" description="Disordered" evidence="6">
    <location>
        <begin position="292"/>
        <end position="366"/>
    </location>
</feature>
<feature type="zinc finger region" description="C3H1-type" evidence="4">
    <location>
        <begin position="364"/>
        <end position="392"/>
    </location>
</feature>
<organism evidence="8 9">
    <name type="scientific">Blyttiomyces helicus</name>
    <dbReference type="NCBI Taxonomy" id="388810"/>
    <lineage>
        <taxon>Eukaryota</taxon>
        <taxon>Fungi</taxon>
        <taxon>Fungi incertae sedis</taxon>
        <taxon>Chytridiomycota</taxon>
        <taxon>Chytridiomycota incertae sedis</taxon>
        <taxon>Chytridiomycetes</taxon>
        <taxon>Chytridiomycetes incertae sedis</taxon>
        <taxon>Blyttiomyces</taxon>
    </lineage>
</organism>
<dbReference type="PROSITE" id="PS50103">
    <property type="entry name" value="ZF_C3H1"/>
    <property type="match status" value="1"/>
</dbReference>
<keyword evidence="9" id="KW-1185">Reference proteome</keyword>
<feature type="coiled-coil region" evidence="5">
    <location>
        <begin position="112"/>
        <end position="220"/>
    </location>
</feature>
<dbReference type="EMBL" id="KZ995421">
    <property type="protein sequence ID" value="RKO90713.1"/>
    <property type="molecule type" value="Genomic_DNA"/>
</dbReference>
<dbReference type="Pfam" id="PF00642">
    <property type="entry name" value="zf-CCCH"/>
    <property type="match status" value="1"/>
</dbReference>
<proteinExistence type="predicted"/>
<accession>A0A4P9WFZ3</accession>
<dbReference type="InterPro" id="IPR000571">
    <property type="entry name" value="Znf_CCCH"/>
</dbReference>
<evidence type="ECO:0000256" key="6">
    <source>
        <dbReference type="SAM" id="MobiDB-lite"/>
    </source>
</evidence>
<evidence type="ECO:0000256" key="1">
    <source>
        <dbReference type="ARBA" id="ARBA00022723"/>
    </source>
</evidence>
<keyword evidence="5" id="KW-0175">Coiled coil</keyword>
<keyword evidence="2 4" id="KW-0863">Zinc-finger</keyword>
<keyword evidence="3 4" id="KW-0862">Zinc</keyword>
<feature type="domain" description="C3H1-type" evidence="7">
    <location>
        <begin position="364"/>
        <end position="392"/>
    </location>
</feature>
<evidence type="ECO:0000313" key="8">
    <source>
        <dbReference type="EMBL" id="RKO90713.1"/>
    </source>
</evidence>
<evidence type="ECO:0000313" key="9">
    <source>
        <dbReference type="Proteomes" id="UP000269721"/>
    </source>
</evidence>
<evidence type="ECO:0000259" key="7">
    <source>
        <dbReference type="PROSITE" id="PS50103"/>
    </source>
</evidence>
<evidence type="ECO:0000256" key="4">
    <source>
        <dbReference type="PROSITE-ProRule" id="PRU00723"/>
    </source>
</evidence>
<keyword evidence="1 4" id="KW-0479">Metal-binding</keyword>
<feature type="compositionally biased region" description="Basic and acidic residues" evidence="6">
    <location>
        <begin position="308"/>
        <end position="353"/>
    </location>
</feature>
<gene>
    <name evidence="8" type="ORF">BDK51DRAFT_46026</name>
</gene>
<sequence length="559" mass="61518">MDQTSKPPNGTIHLLHDQDPSHSALSLSPIESDDGFVDAGQHGTRRRWADDAAPSPTRAGEPGPLPRWSDGSHSHSHSYPQIPMACPPPAKADHHHHHRHDPPPPPRARDDLRVLEKIVELKTEQLQTLQSRFMEHTANLLEQQKQTATRQDACDRLRGTVDELVKKLDAARKTLFDEEAKRLGAEFALKLCCESLANTRDQVDALKSDVENRREELRVERLGGSRGTSRVPSRAEGVYRGDAIKERVERVESLERSEHQRVDSLQVGEWKARVPEPLGSQSEDKTAPLAQIEAGAPPVRHPPQIPLADRKRARDDDPQWDRERERLRERERERERERDRDRDRERPAREPRRPIKSSAGSGAGGDFRTCNSWNRYGHCQFGANCWYSHEENFGGRAKSLQKGRKPSRHILSPSFPSPASTIASTHSLRQSGVAAGPNPPLLLLLPVASTALPPRGGGQGIKSASGMVTPPSSLGLVTIFMPGSLRQQGPETDMGGGLRGQGTPIHKVGNVEAWGRGQLGVGTGGGGEHKKGFANHSHLPLIPASSTPMEADLLSAPSF</sequence>
<evidence type="ECO:0000256" key="2">
    <source>
        <dbReference type="ARBA" id="ARBA00022771"/>
    </source>
</evidence>
<dbReference type="Proteomes" id="UP000269721">
    <property type="component" value="Unassembled WGS sequence"/>
</dbReference>
<protein>
    <recommendedName>
        <fullName evidence="7">C3H1-type domain-containing protein</fullName>
    </recommendedName>
</protein>
<dbReference type="SMART" id="SM00356">
    <property type="entry name" value="ZnF_C3H1"/>
    <property type="match status" value="1"/>
</dbReference>
<evidence type="ECO:0000256" key="5">
    <source>
        <dbReference type="SAM" id="Coils"/>
    </source>
</evidence>
<dbReference type="GO" id="GO:0008270">
    <property type="term" value="F:zinc ion binding"/>
    <property type="evidence" value="ECO:0007669"/>
    <property type="project" value="UniProtKB-KW"/>
</dbReference>
<name>A0A4P9WFZ3_9FUNG</name>